<accession>A0A975NZ51</accession>
<protein>
    <submittedName>
        <fullName evidence="1">Uncharacterized protein</fullName>
    </submittedName>
</protein>
<keyword evidence="2" id="KW-1185">Reference proteome</keyword>
<proteinExistence type="predicted"/>
<dbReference type="AlphaFoldDB" id="A0A975NZ51"/>
<dbReference type="Proteomes" id="UP000676951">
    <property type="component" value="Chromosome"/>
</dbReference>
<dbReference type="RefSeq" id="WP_215603450.1">
    <property type="nucleotide sequence ID" value="NZ_CP076136.1"/>
</dbReference>
<reference evidence="1 2" key="1">
    <citation type="submission" date="2021-06" db="EMBL/GenBank/DDBJ databases">
        <title>Bradyrhizobium sp. S2-11-4 Genome sequencing.</title>
        <authorList>
            <person name="Jin L."/>
        </authorList>
    </citation>
    <scope>NUCLEOTIDE SEQUENCE [LARGE SCALE GENOMIC DNA]</scope>
    <source>
        <strain evidence="1 2">S2-11-4</strain>
    </source>
</reference>
<evidence type="ECO:0000313" key="2">
    <source>
        <dbReference type="Proteomes" id="UP000676951"/>
    </source>
</evidence>
<dbReference type="EMBL" id="CP076136">
    <property type="protein sequence ID" value="QWG22684.1"/>
    <property type="molecule type" value="Genomic_DNA"/>
</dbReference>
<evidence type="ECO:0000313" key="1">
    <source>
        <dbReference type="EMBL" id="QWG22684.1"/>
    </source>
</evidence>
<sequence length="218" mass="24144">MWFLSEPPGHSLRKLIKVSHGGRIVGAGWVSFQPDGSISFGLSDRAYVSPHLCVRNSLWNAYNRIAIEYVIPSSPDALLAVQNPHFTFHPDAMFHLKSNKDRKAKNEAIFEGIADVGIVLHQEGEMPWIRAASSPVDQLSEPGKLRAPAIDTEDLLVQVPVVMNSASATVEIDFIRPENVVAHRNATTWEYAWGKVGLRIRIGLTAPQIATLSWFHSS</sequence>
<organism evidence="1 2">
    <name type="scientific">Bradyrhizobium sediminis</name>
    <dbReference type="NCBI Taxonomy" id="2840469"/>
    <lineage>
        <taxon>Bacteria</taxon>
        <taxon>Pseudomonadati</taxon>
        <taxon>Pseudomonadota</taxon>
        <taxon>Alphaproteobacteria</taxon>
        <taxon>Hyphomicrobiales</taxon>
        <taxon>Nitrobacteraceae</taxon>
        <taxon>Bradyrhizobium</taxon>
    </lineage>
</organism>
<gene>
    <name evidence="1" type="ORF">KMZ93_22425</name>
</gene>
<name>A0A975NZ51_9BRAD</name>